<gene>
    <name evidence="1" type="ORF">BJ970_003574</name>
</gene>
<dbReference type="AlphaFoldDB" id="A0A840Q865"/>
<dbReference type="EMBL" id="JACHIW010000001">
    <property type="protein sequence ID" value="MBB5156040.1"/>
    <property type="molecule type" value="Genomic_DNA"/>
</dbReference>
<comment type="caution">
    <text evidence="1">The sequence shown here is derived from an EMBL/GenBank/DDBJ whole genome shotgun (WGS) entry which is preliminary data.</text>
</comment>
<protein>
    <submittedName>
        <fullName evidence="1">Uncharacterized protein</fullName>
    </submittedName>
</protein>
<reference evidence="1 2" key="1">
    <citation type="submission" date="2020-08" db="EMBL/GenBank/DDBJ databases">
        <title>Sequencing the genomes of 1000 actinobacteria strains.</title>
        <authorList>
            <person name="Klenk H.-P."/>
        </authorList>
    </citation>
    <scope>NUCLEOTIDE SEQUENCE [LARGE SCALE GENOMIC DNA]</scope>
    <source>
        <strain evidence="1 2">DSM 45584</strain>
    </source>
</reference>
<evidence type="ECO:0000313" key="1">
    <source>
        <dbReference type="EMBL" id="MBB5156040.1"/>
    </source>
</evidence>
<keyword evidence="2" id="KW-1185">Reference proteome</keyword>
<dbReference type="Proteomes" id="UP000584374">
    <property type="component" value="Unassembled WGS sequence"/>
</dbReference>
<accession>A0A840Q865</accession>
<sequence length="108" mass="12570">MRSPSVHNSQPWRWKLAAHSLHLYLERSWLLQVLDPTGRELVISCGAVLHHERIAFATEDGGPRCTGCRTRRRRIIWRGWSSAGSLRSTPTRSRWRVWQRLGGTDRMP</sequence>
<organism evidence="1 2">
    <name type="scientific">Saccharopolyspora phatthalungensis</name>
    <dbReference type="NCBI Taxonomy" id="664693"/>
    <lineage>
        <taxon>Bacteria</taxon>
        <taxon>Bacillati</taxon>
        <taxon>Actinomycetota</taxon>
        <taxon>Actinomycetes</taxon>
        <taxon>Pseudonocardiales</taxon>
        <taxon>Pseudonocardiaceae</taxon>
        <taxon>Saccharopolyspora</taxon>
    </lineage>
</organism>
<evidence type="ECO:0000313" key="2">
    <source>
        <dbReference type="Proteomes" id="UP000584374"/>
    </source>
</evidence>
<name>A0A840Q865_9PSEU</name>
<proteinExistence type="predicted"/>